<feature type="domain" description="NACHT" evidence="1">
    <location>
        <begin position="51"/>
        <end position="227"/>
    </location>
</feature>
<dbReference type="InterPro" id="IPR036390">
    <property type="entry name" value="WH_DNA-bd_sf"/>
</dbReference>
<gene>
    <name evidence="2" type="ORF">NJU99_06910</name>
</gene>
<name>A0ABY5EAR9_9BACT</name>
<dbReference type="RefSeq" id="WP_254577994.1">
    <property type="nucleotide sequence ID" value="NZ_CP100595.1"/>
</dbReference>
<dbReference type="Gene3D" id="1.10.10.10">
    <property type="entry name" value="Winged helix-like DNA-binding domain superfamily/Winged helix DNA-binding domain"/>
    <property type="match status" value="1"/>
</dbReference>
<dbReference type="Proteomes" id="UP001060012">
    <property type="component" value="Chromosome"/>
</dbReference>
<organism evidence="2 3">
    <name type="scientific">Arcobacter roscoffensis</name>
    <dbReference type="NCBI Taxonomy" id="2961520"/>
    <lineage>
        <taxon>Bacteria</taxon>
        <taxon>Pseudomonadati</taxon>
        <taxon>Campylobacterota</taxon>
        <taxon>Epsilonproteobacteria</taxon>
        <taxon>Campylobacterales</taxon>
        <taxon>Arcobacteraceae</taxon>
        <taxon>Arcobacter</taxon>
    </lineage>
</organism>
<dbReference type="EMBL" id="CP100595">
    <property type="protein sequence ID" value="UTJ07820.1"/>
    <property type="molecule type" value="Genomic_DNA"/>
</dbReference>
<protein>
    <submittedName>
        <fullName evidence="2">NACHT domain-containing protein</fullName>
    </submittedName>
</protein>
<dbReference type="InterPro" id="IPR007111">
    <property type="entry name" value="NACHT_NTPase"/>
</dbReference>
<dbReference type="PANTHER" id="PTHR34301">
    <property type="entry name" value="DNA-BINDING PROTEIN-RELATED"/>
    <property type="match status" value="1"/>
</dbReference>
<sequence length="640" mass="76304">MLQINSSRYKYTPDEMPEDEFLKRFVVREKVFEEIFKDIKASDYEVANQHFIIVGQRGQGKTTLLRKILIETKKDKNLSKFLIPVKFAEEQYQIRSLSRLWEEVADYLQSMYEDIFPNILDDMEEFFEDEDYELKAFSYFEKHIKKENKKLLILVDNIDELIGKFSQKEQRRFREILLTSSSFRIIGGSTKMLEQHYDYSKPFYEFFKIVKLKGFNSEESKKFLLSYANTEEKKKIKEVIENTPERLEVIRQLTGGVPRTLVMLFDIFLDEEGTAFDDLLKILDEVTPLYKHRMDDLPDQLQEIVHTIAINWDGMYTKEIAKKTRMESKAISAQLKKLEKYEIIESESIGKNKIYKIKERFFNIWYLMRFGRKKDRQRVEWLIAFLNSWCTKEELEFRAISLTQRIKEKDLNPNYVYYMSEALRFCNLNIEIDINLKMNSREYFKKIESSYLNELSSSDNEIGVISRQLANDGEVGKAVVLLEKSKRKSPFLLWQLSEFYIILGRYNEATELTKELANKLGLMKMGYLYLYAELLFECDKFNSCVLEIKKFLPFCEDSVILEILTKYIIKLSSKKQYNLAKELLELKEYNLKEKLKPIWFALMKLMQDEYPNEYKKMGAELESSVNEVLEEIEKLRDENN</sequence>
<dbReference type="CDD" id="cd00090">
    <property type="entry name" value="HTH_ARSR"/>
    <property type="match status" value="1"/>
</dbReference>
<dbReference type="InterPro" id="IPR027417">
    <property type="entry name" value="P-loop_NTPase"/>
</dbReference>
<evidence type="ECO:0000313" key="3">
    <source>
        <dbReference type="Proteomes" id="UP001060012"/>
    </source>
</evidence>
<dbReference type="SUPFAM" id="SSF52540">
    <property type="entry name" value="P-loop containing nucleoside triphosphate hydrolases"/>
    <property type="match status" value="1"/>
</dbReference>
<dbReference type="Pfam" id="PF05729">
    <property type="entry name" value="NACHT"/>
    <property type="match status" value="1"/>
</dbReference>
<dbReference type="Gene3D" id="3.40.50.300">
    <property type="entry name" value="P-loop containing nucleotide triphosphate hydrolases"/>
    <property type="match status" value="1"/>
</dbReference>
<dbReference type="PANTHER" id="PTHR34301:SF8">
    <property type="entry name" value="ATPASE DOMAIN-CONTAINING PROTEIN"/>
    <property type="match status" value="1"/>
</dbReference>
<dbReference type="SUPFAM" id="SSF46785">
    <property type="entry name" value="Winged helix' DNA-binding domain"/>
    <property type="match status" value="1"/>
</dbReference>
<dbReference type="InterPro" id="IPR036388">
    <property type="entry name" value="WH-like_DNA-bd_sf"/>
</dbReference>
<reference evidence="2" key="1">
    <citation type="submission" date="2022-07" db="EMBL/GenBank/DDBJ databases">
        <title>Arcobacter roscoffensis sp. nov., a marine bacterium isolated from coastal seawater collected from Roscoff, France.</title>
        <authorList>
            <person name="Pascual J."/>
            <person name="Lepeaux C."/>
            <person name="Methner A."/>
            <person name="Overmann J."/>
        </authorList>
    </citation>
    <scope>NUCLEOTIDE SEQUENCE</scope>
    <source>
        <strain evidence="2">ARW1-2F2</strain>
    </source>
</reference>
<accession>A0ABY5EAR9</accession>
<keyword evidence="3" id="KW-1185">Reference proteome</keyword>
<evidence type="ECO:0000259" key="1">
    <source>
        <dbReference type="Pfam" id="PF05729"/>
    </source>
</evidence>
<dbReference type="InterPro" id="IPR011991">
    <property type="entry name" value="ArsR-like_HTH"/>
</dbReference>
<evidence type="ECO:0000313" key="2">
    <source>
        <dbReference type="EMBL" id="UTJ07820.1"/>
    </source>
</evidence>
<proteinExistence type="predicted"/>